<feature type="compositionally biased region" description="Basic and acidic residues" evidence="1">
    <location>
        <begin position="403"/>
        <end position="413"/>
    </location>
</feature>
<dbReference type="EMBL" id="CP114040">
    <property type="protein sequence ID" value="WAS93613.1"/>
    <property type="molecule type" value="Genomic_DNA"/>
</dbReference>
<dbReference type="InterPro" id="IPR016187">
    <property type="entry name" value="CTDL_fold"/>
</dbReference>
<sequence>MLHVAAAPELYDHTLWSSATDERREELAQLVAAELGPEFFKYEGLRRYGQASAPVAVFAHALVGEMSLVPGGGFDMGLSPEEEAAIRTAREQAAAADDDFDQEFDLLLSELGQMRPLHRVVVPPFLIAQRVLSIGRALRWLPNLRDPLYGHVPGAAAHLNPEQITAVLVGTRLRLPAEAELEYAARGGLHRRLLPWGDVLPDDATIEAMLADEDGATHNAFGLHGYGLYPELCADHWHEHYRGAPDDGAPWLGSGMHVVRGGAADCYPWQGCGEWNLMLCAMRMNDRAAEFGASVRLVHGLGEHESEDVEMAEETGARRGGEKAGGKKASKAAAGKSSAKKASESSAAGKKSGGEKASKAAAGKKSGGKKASKAAAAGKKSGGEKASKTAAAKTSGKKASKSAVKESGGKKASESSAAGEKSGGKKASESSAATKKASGKKASEWAATKKSGGKKASKTAAGKKSGGEKASKSAAGKKSGGEKASKSSAAKKASKSVARLKKPAV</sequence>
<dbReference type="InterPro" id="IPR051043">
    <property type="entry name" value="Sulfatase_Mod_Factor_Kinase"/>
</dbReference>
<dbReference type="Pfam" id="PF03781">
    <property type="entry name" value="FGE-sulfatase"/>
    <property type="match status" value="1"/>
</dbReference>
<feature type="domain" description="Sulfatase-modifying factor enzyme-like" evidence="2">
    <location>
        <begin position="171"/>
        <end position="268"/>
    </location>
</feature>
<protein>
    <submittedName>
        <fullName evidence="3">SUMF1/EgtB/PvdO family nonheme iron enzyme</fullName>
    </submittedName>
</protein>
<feature type="compositionally biased region" description="Basic residues" evidence="1">
    <location>
        <begin position="492"/>
        <end position="505"/>
    </location>
</feature>
<organism evidence="3 4">
    <name type="scientific">Nannocystis punicea</name>
    <dbReference type="NCBI Taxonomy" id="2995304"/>
    <lineage>
        <taxon>Bacteria</taxon>
        <taxon>Pseudomonadati</taxon>
        <taxon>Myxococcota</taxon>
        <taxon>Polyangia</taxon>
        <taxon>Nannocystales</taxon>
        <taxon>Nannocystaceae</taxon>
        <taxon>Nannocystis</taxon>
    </lineage>
</organism>
<name>A0ABY7H2W7_9BACT</name>
<evidence type="ECO:0000313" key="3">
    <source>
        <dbReference type="EMBL" id="WAS93613.1"/>
    </source>
</evidence>
<dbReference type="InterPro" id="IPR042095">
    <property type="entry name" value="SUMF_sf"/>
</dbReference>
<dbReference type="Proteomes" id="UP001164459">
    <property type="component" value="Chromosome"/>
</dbReference>
<evidence type="ECO:0000313" key="4">
    <source>
        <dbReference type="Proteomes" id="UP001164459"/>
    </source>
</evidence>
<keyword evidence="4" id="KW-1185">Reference proteome</keyword>
<reference evidence="3" key="1">
    <citation type="submission" date="2022-11" db="EMBL/GenBank/DDBJ databases">
        <title>Minimal conservation of predation-associated metabolite biosynthetic gene clusters underscores biosynthetic potential of Myxococcota including descriptions for ten novel species: Archangium lansinium sp. nov., Myxococcus landrumus sp. nov., Nannocystis bai.</title>
        <authorList>
            <person name="Ahearne A."/>
            <person name="Stevens C."/>
            <person name="Dowd S."/>
        </authorList>
    </citation>
    <scope>NUCLEOTIDE SEQUENCE</scope>
    <source>
        <strain evidence="3">Fl3</strain>
    </source>
</reference>
<evidence type="ECO:0000256" key="1">
    <source>
        <dbReference type="SAM" id="MobiDB-lite"/>
    </source>
</evidence>
<dbReference type="Gene3D" id="3.90.1580.10">
    <property type="entry name" value="paralog of FGE (formylglycine-generating enzyme)"/>
    <property type="match status" value="1"/>
</dbReference>
<dbReference type="PANTHER" id="PTHR23150">
    <property type="entry name" value="SULFATASE MODIFYING FACTOR 1, 2"/>
    <property type="match status" value="1"/>
</dbReference>
<accession>A0ABY7H2W7</accession>
<feature type="compositionally biased region" description="Basic and acidic residues" evidence="1">
    <location>
        <begin position="315"/>
        <end position="325"/>
    </location>
</feature>
<feature type="region of interest" description="Disordered" evidence="1">
    <location>
        <begin position="306"/>
        <end position="505"/>
    </location>
</feature>
<dbReference type="SUPFAM" id="SSF56436">
    <property type="entry name" value="C-type lectin-like"/>
    <property type="match status" value="1"/>
</dbReference>
<dbReference type="PANTHER" id="PTHR23150:SF19">
    <property type="entry name" value="FORMYLGLYCINE-GENERATING ENZYME"/>
    <property type="match status" value="1"/>
</dbReference>
<proteinExistence type="predicted"/>
<dbReference type="RefSeq" id="WP_269035953.1">
    <property type="nucleotide sequence ID" value="NZ_CP114040.1"/>
</dbReference>
<evidence type="ECO:0000259" key="2">
    <source>
        <dbReference type="Pfam" id="PF03781"/>
    </source>
</evidence>
<dbReference type="InterPro" id="IPR005532">
    <property type="entry name" value="SUMF_dom"/>
</dbReference>
<gene>
    <name evidence="3" type="ORF">O0S08_46370</name>
</gene>